<accession>H8I5L2</accession>
<dbReference type="OrthoDB" id="65070at2157"/>
<gene>
    <name evidence="2" type="ordered locus">Mtc_0566</name>
</gene>
<evidence type="ECO:0000256" key="1">
    <source>
        <dbReference type="SAM" id="Phobius"/>
    </source>
</evidence>
<keyword evidence="1" id="KW-0812">Transmembrane</keyword>
<dbReference type="eggNOG" id="arCOG02083">
    <property type="taxonomic scope" value="Archaea"/>
</dbReference>
<evidence type="ECO:0000313" key="2">
    <source>
        <dbReference type="EMBL" id="AFC99331.1"/>
    </source>
</evidence>
<dbReference type="KEGG" id="mez:Mtc_0566"/>
<dbReference type="AlphaFoldDB" id="H8I5L2"/>
<dbReference type="STRING" id="1041930.Mtc_0566"/>
<keyword evidence="1" id="KW-0472">Membrane</keyword>
<proteinExistence type="predicted"/>
<name>H8I5L2_METCZ</name>
<evidence type="ECO:0000313" key="3">
    <source>
        <dbReference type="Proteomes" id="UP000005233"/>
    </source>
</evidence>
<dbReference type="HOGENOM" id="CLU_971865_0_0_2"/>
<protein>
    <recommendedName>
        <fullName evidence="4">S-layer domain protein</fullName>
    </recommendedName>
</protein>
<reference evidence="2 3" key="1">
    <citation type="journal article" date="2012" name="J. Bacteriol.">
        <title>Complete genome sequence of a thermophilic methanogen, Methanocella conradii HZ254, isolated from Chinese rice field soil.</title>
        <authorList>
            <person name="Lu Z."/>
            <person name="Lu Y."/>
        </authorList>
    </citation>
    <scope>NUCLEOTIDE SEQUENCE [LARGE SCALE GENOMIC DNA]</scope>
    <source>
        <strain evidence="3">DSM 24694 / JCM 17849 / CGMCC 1.5162 / HZ254</strain>
    </source>
</reference>
<feature type="transmembrane region" description="Helical" evidence="1">
    <location>
        <begin position="298"/>
        <end position="320"/>
    </location>
</feature>
<evidence type="ECO:0008006" key="4">
    <source>
        <dbReference type="Google" id="ProtNLM"/>
    </source>
</evidence>
<keyword evidence="3" id="KW-1185">Reference proteome</keyword>
<organism evidence="2 3">
    <name type="scientific">Methanocella conradii (strain DSM 24694 / JCM 17849 / CGMCC 1.5162 / HZ254)</name>
    <dbReference type="NCBI Taxonomy" id="1041930"/>
    <lineage>
        <taxon>Archaea</taxon>
        <taxon>Methanobacteriati</taxon>
        <taxon>Methanobacteriota</taxon>
        <taxon>Stenosarchaea group</taxon>
        <taxon>Methanomicrobia</taxon>
        <taxon>Methanocellales</taxon>
        <taxon>Methanocellaceae</taxon>
        <taxon>Methanocella</taxon>
    </lineage>
</organism>
<dbReference type="PANTHER" id="PTHR35902">
    <property type="entry name" value="S-LAYER DOMAIN-LIKE PROTEIN-RELATED"/>
    <property type="match status" value="1"/>
</dbReference>
<keyword evidence="1" id="KW-1133">Transmembrane helix</keyword>
<dbReference type="Proteomes" id="UP000005233">
    <property type="component" value="Chromosome"/>
</dbReference>
<sequence length="325" mass="34495">MKLLKVLGILAVLLLVAAVPAYADTGKPSIAVSDVSVSPTALMPGDTGTITVRLSNPTTSLTGESKTQTDTYNYGAGVSNGMATPSHQSTTSVTSSSTPDGALTLKEVMLIADAPIHVTSKQQYLDLGRLGMGDTFQPLKFTIKVDDNAADGIYQLTLKIRTNDDGVYQNCPVYVTVNSKPLKVVLNDAPQAFSTARKTVVLDIVNLRPNAVDGVSVVPSGEDFVFKPIQEYVVGSIGAGELYTVQFDVTAKNSSYSGNPSFKVVYKNGDNWHETEPLVVYTDHNSAVAAPASAGSDMLLYVLGIVAVVAMIFGGIYVYMKGRRK</sequence>
<dbReference type="PANTHER" id="PTHR35902:SF3">
    <property type="entry name" value="NPCBM-ASSOCIATED, NEW3 DOMAIN OF ALPHA-GALACTOSIDASE"/>
    <property type="match status" value="1"/>
</dbReference>
<dbReference type="EMBL" id="CP003243">
    <property type="protein sequence ID" value="AFC99331.1"/>
    <property type="molecule type" value="Genomic_DNA"/>
</dbReference>